<feature type="domain" description="Histidine N-acetyltransferase C-terminal" evidence="1">
    <location>
        <begin position="51"/>
        <end position="159"/>
    </location>
</feature>
<name>A0A9L0RB39_HORSE</name>
<dbReference type="Ensembl" id="ENSECAT00000124715.1">
    <property type="protein sequence ID" value="ENSECAP00000081124.1"/>
    <property type="gene ID" value="ENSECAG00000045190.1"/>
</dbReference>
<organism evidence="2 3">
    <name type="scientific">Equus caballus</name>
    <name type="common">Horse</name>
    <dbReference type="NCBI Taxonomy" id="9796"/>
    <lineage>
        <taxon>Eukaryota</taxon>
        <taxon>Metazoa</taxon>
        <taxon>Chordata</taxon>
        <taxon>Craniata</taxon>
        <taxon>Vertebrata</taxon>
        <taxon>Euteleostomi</taxon>
        <taxon>Mammalia</taxon>
        <taxon>Eutheria</taxon>
        <taxon>Laurasiatheria</taxon>
        <taxon>Perissodactyla</taxon>
        <taxon>Equidae</taxon>
        <taxon>Equus</taxon>
    </lineage>
</organism>
<sequence length="163" mass="17498">MPRSAGLASPPAACPGGHPFGLILRAAGGAAGLRHLLPAAHHQGRVGGGRLLLPSVQRDVLSGGTIILDRQPYRPSESNLCLLAATGPEWRGDSRARPRVLTLCTRPFPILRGGEGTWRHLNTDEFGSDGAQAQSQLLWHLLRQARRLARLNVLCQVSLAPYL</sequence>
<reference evidence="2" key="2">
    <citation type="submission" date="2025-05" db="UniProtKB">
        <authorList>
            <consortium name="Ensembl"/>
        </authorList>
    </citation>
    <scope>IDENTIFICATION</scope>
    <source>
        <strain evidence="2">Thoroughbred</strain>
    </source>
</reference>
<keyword evidence="3" id="KW-1185">Reference proteome</keyword>
<dbReference type="Ensembl" id="ENSECAT00000092469.1">
    <property type="protein sequence ID" value="ENSECAP00000086553.1"/>
    <property type="gene ID" value="ENSECAG00000045190.1"/>
</dbReference>
<dbReference type="AlphaFoldDB" id="A0A9L0RB39"/>
<evidence type="ECO:0000313" key="3">
    <source>
        <dbReference type="Proteomes" id="UP000002281"/>
    </source>
</evidence>
<dbReference type="Proteomes" id="UP000002281">
    <property type="component" value="Chromosome 13"/>
</dbReference>
<dbReference type="PANTHER" id="PTHR47403">
    <property type="entry name" value="LOC100145250 PROTEIN"/>
    <property type="match status" value="1"/>
</dbReference>
<dbReference type="Ensembl" id="ENSECAT00000138332.1">
    <property type="protein sequence ID" value="ENSECAP00000070377.1"/>
    <property type="gene ID" value="ENSECAG00000045190.1"/>
</dbReference>
<dbReference type="RefSeq" id="XP_070086914.1">
    <property type="nucleotide sequence ID" value="XM_070230813.1"/>
</dbReference>
<dbReference type="Ensembl" id="ENSECAT00000095194.1">
    <property type="protein sequence ID" value="ENSECAP00000074488.1"/>
    <property type="gene ID" value="ENSECAG00000045190.1"/>
</dbReference>
<dbReference type="Pfam" id="PF24066">
    <property type="entry name" value="Hisat_C"/>
    <property type="match status" value="1"/>
</dbReference>
<proteinExistence type="predicted"/>
<dbReference type="Ensembl" id="ENSECAT00000145390.1">
    <property type="protein sequence ID" value="ENSECAP00000060068.1"/>
    <property type="gene ID" value="ENSECAG00000045190.1"/>
</dbReference>
<dbReference type="CTD" id="375607"/>
<dbReference type="InterPro" id="IPR056483">
    <property type="entry name" value="Hisat_C"/>
</dbReference>
<dbReference type="GeneID" id="100059438"/>
<accession>A0A9L0RB39</accession>
<reference evidence="2 3" key="1">
    <citation type="journal article" date="2009" name="Science">
        <title>Genome sequence, comparative analysis, and population genetics of the domestic horse.</title>
        <authorList>
            <consortium name="Broad Institute Genome Sequencing Platform"/>
            <consortium name="Broad Institute Whole Genome Assembly Team"/>
            <person name="Wade C.M."/>
            <person name="Giulotto E."/>
            <person name="Sigurdsson S."/>
            <person name="Zoli M."/>
            <person name="Gnerre S."/>
            <person name="Imsland F."/>
            <person name="Lear T.L."/>
            <person name="Adelson D.L."/>
            <person name="Bailey E."/>
            <person name="Bellone R.R."/>
            <person name="Bloecker H."/>
            <person name="Distl O."/>
            <person name="Edgar R.C."/>
            <person name="Garber M."/>
            <person name="Leeb T."/>
            <person name="Mauceli E."/>
            <person name="MacLeod J.N."/>
            <person name="Penedo M.C.T."/>
            <person name="Raison J.M."/>
            <person name="Sharpe T."/>
            <person name="Vogel J."/>
            <person name="Andersson L."/>
            <person name="Antczak D.F."/>
            <person name="Biagi T."/>
            <person name="Binns M.M."/>
            <person name="Chowdhary B.P."/>
            <person name="Coleman S.J."/>
            <person name="Della Valle G."/>
            <person name="Fryc S."/>
            <person name="Guerin G."/>
            <person name="Hasegawa T."/>
            <person name="Hill E.W."/>
            <person name="Jurka J."/>
            <person name="Kiialainen A."/>
            <person name="Lindgren G."/>
            <person name="Liu J."/>
            <person name="Magnani E."/>
            <person name="Mickelson J.R."/>
            <person name="Murray J."/>
            <person name="Nergadze S.G."/>
            <person name="Onofrio R."/>
            <person name="Pedroni S."/>
            <person name="Piras M.F."/>
            <person name="Raudsepp T."/>
            <person name="Rocchi M."/>
            <person name="Roeed K.H."/>
            <person name="Ryder O.A."/>
            <person name="Searle S."/>
            <person name="Skow L."/>
            <person name="Swinburne J.E."/>
            <person name="Syvaenen A.C."/>
            <person name="Tozaki T."/>
            <person name="Valberg S.J."/>
            <person name="Vaudin M."/>
            <person name="White J.R."/>
            <person name="Zody M.C."/>
            <person name="Lander E.S."/>
            <person name="Lindblad-Toh K."/>
        </authorList>
    </citation>
    <scope>NUCLEOTIDE SEQUENCE [LARGE SCALE GENOMIC DNA]</scope>
    <source>
        <strain evidence="2 3">Thoroughbred</strain>
    </source>
</reference>
<evidence type="ECO:0000313" key="2">
    <source>
        <dbReference type="Ensembl" id="ENSECAP00000060068.1"/>
    </source>
</evidence>
<protein>
    <recommendedName>
        <fullName evidence="1">Histidine N-acetyltransferase C-terminal domain-containing protein</fullName>
    </recommendedName>
</protein>
<dbReference type="Ensembl" id="ENSECAT00000115713.1">
    <property type="protein sequence ID" value="ENSECAP00000076989.1"/>
    <property type="gene ID" value="ENSECAG00000045190.1"/>
</dbReference>
<evidence type="ECO:0000259" key="1">
    <source>
        <dbReference type="Pfam" id="PF24066"/>
    </source>
</evidence>
<dbReference type="PANTHER" id="PTHR47403:SF3">
    <property type="entry name" value="N-ACETYLTRANSFERASE 16-RELATED"/>
    <property type="match status" value="1"/>
</dbReference>
<dbReference type="RefSeq" id="XP_070086915.1">
    <property type="nucleotide sequence ID" value="XM_070230814.1"/>
</dbReference>